<dbReference type="PROSITE" id="PS51900">
    <property type="entry name" value="CB"/>
    <property type="match status" value="1"/>
</dbReference>
<dbReference type="PROSITE" id="PS51898">
    <property type="entry name" value="TYR_RECOMBINASE"/>
    <property type="match status" value="1"/>
</dbReference>
<evidence type="ECO:0000259" key="6">
    <source>
        <dbReference type="PROSITE" id="PS51898"/>
    </source>
</evidence>
<keyword evidence="3 5" id="KW-0238">DNA-binding</keyword>
<dbReference type="InterPro" id="IPR013762">
    <property type="entry name" value="Integrase-like_cat_sf"/>
</dbReference>
<accession>A0A1I3VTF1</accession>
<dbReference type="Proteomes" id="UP000183299">
    <property type="component" value="Unassembled WGS sequence"/>
</dbReference>
<feature type="domain" description="Tyr recombinase" evidence="6">
    <location>
        <begin position="167"/>
        <end position="338"/>
    </location>
</feature>
<comment type="similarity">
    <text evidence="1">Belongs to the 'phage' integrase family.</text>
</comment>
<dbReference type="GeneID" id="98666517"/>
<dbReference type="RefSeq" id="WP_066602265.1">
    <property type="nucleotide sequence ID" value="NZ_FORY01000017.1"/>
</dbReference>
<evidence type="ECO:0000256" key="4">
    <source>
        <dbReference type="ARBA" id="ARBA00023172"/>
    </source>
</evidence>
<dbReference type="PANTHER" id="PTHR30629">
    <property type="entry name" value="PROPHAGE INTEGRASE"/>
    <property type="match status" value="1"/>
</dbReference>
<keyword evidence="9" id="KW-1185">Reference proteome</keyword>
<dbReference type="GO" id="GO:0003677">
    <property type="term" value="F:DNA binding"/>
    <property type="evidence" value="ECO:0007669"/>
    <property type="project" value="UniProtKB-UniRule"/>
</dbReference>
<reference evidence="8 9" key="1">
    <citation type="submission" date="2016-10" db="EMBL/GenBank/DDBJ databases">
        <authorList>
            <person name="de Groot N.N."/>
        </authorList>
    </citation>
    <scope>NUCLEOTIDE SEQUENCE [LARGE SCALE GENOMIC DNA]</scope>
    <source>
        <strain evidence="8 9">CGMCC 1.8891</strain>
    </source>
</reference>
<dbReference type="InterPro" id="IPR050808">
    <property type="entry name" value="Phage_Integrase"/>
</dbReference>
<dbReference type="InterPro" id="IPR010998">
    <property type="entry name" value="Integrase_recombinase_N"/>
</dbReference>
<keyword evidence="2" id="KW-0229">DNA integration</keyword>
<evidence type="ECO:0000256" key="5">
    <source>
        <dbReference type="PROSITE-ProRule" id="PRU01248"/>
    </source>
</evidence>
<evidence type="ECO:0000256" key="2">
    <source>
        <dbReference type="ARBA" id="ARBA00022908"/>
    </source>
</evidence>
<dbReference type="STRING" id="576117.SAMN04488138_11766"/>
<dbReference type="AlphaFoldDB" id="A0A1I3VTF1"/>
<organism evidence="8 9">
    <name type="scientific">Celeribacter halophilus</name>
    <dbReference type="NCBI Taxonomy" id="576117"/>
    <lineage>
        <taxon>Bacteria</taxon>
        <taxon>Pseudomonadati</taxon>
        <taxon>Pseudomonadota</taxon>
        <taxon>Alphaproteobacteria</taxon>
        <taxon>Rhodobacterales</taxon>
        <taxon>Roseobacteraceae</taxon>
        <taxon>Celeribacter</taxon>
    </lineage>
</organism>
<feature type="domain" description="Core-binding (CB)" evidence="7">
    <location>
        <begin position="67"/>
        <end position="146"/>
    </location>
</feature>
<dbReference type="PANTHER" id="PTHR30629:SF2">
    <property type="entry name" value="PROPHAGE INTEGRASE INTS-RELATED"/>
    <property type="match status" value="1"/>
</dbReference>
<dbReference type="EMBL" id="FORY01000017">
    <property type="protein sequence ID" value="SFJ98399.1"/>
    <property type="molecule type" value="Genomic_DNA"/>
</dbReference>
<sequence length="372" mass="42102">MKPRKQFPGATAYFDRHRKRRWRFRRGGFSAELGSDYGSEEFIQRYEDAVNGHKSRRRIGAERTKPYSVSQLIALWYRSPEFLDLAPSTQKVYRGIVEKFREEHGDKPVRLMQRRHVQMLLAEKARTPTAANNLRKRLIQLMDFAISLDWRNDNPARTTKPFRVGGEGFHTWDEDELAQFYETHKSGTLAHTAVTLMLYTGAARVDAVKLGPQNVSDGKIEYRRQKTQRTGGVLVSIPIHPDLAEVLNKLPKDRPFLATHKGRARSPGGLGNLMQQWTEEAKLPQCSAHGLRKACARRLAEAGATAHEIGAVTGHKTLALVQRYTEAAGREGMANSAIEKLIARPNGDRNMANLPERFVKSNTKPKQGKDIL</sequence>
<protein>
    <submittedName>
        <fullName evidence="8">Site-specific recombinase XerD</fullName>
    </submittedName>
</protein>
<dbReference type="InterPro" id="IPR044068">
    <property type="entry name" value="CB"/>
</dbReference>
<dbReference type="Gene3D" id="1.10.443.10">
    <property type="entry name" value="Intergrase catalytic core"/>
    <property type="match status" value="1"/>
</dbReference>
<dbReference type="Gene3D" id="1.10.150.130">
    <property type="match status" value="1"/>
</dbReference>
<evidence type="ECO:0000259" key="7">
    <source>
        <dbReference type="PROSITE" id="PS51900"/>
    </source>
</evidence>
<dbReference type="InterPro" id="IPR002104">
    <property type="entry name" value="Integrase_catalytic"/>
</dbReference>
<name>A0A1I3VTF1_9RHOB</name>
<dbReference type="InterPro" id="IPR011010">
    <property type="entry name" value="DNA_brk_join_enz"/>
</dbReference>
<evidence type="ECO:0000256" key="1">
    <source>
        <dbReference type="ARBA" id="ARBA00008857"/>
    </source>
</evidence>
<dbReference type="SUPFAM" id="SSF56349">
    <property type="entry name" value="DNA breaking-rejoining enzymes"/>
    <property type="match status" value="1"/>
</dbReference>
<proteinExistence type="inferred from homology"/>
<evidence type="ECO:0000313" key="8">
    <source>
        <dbReference type="EMBL" id="SFJ98399.1"/>
    </source>
</evidence>
<dbReference type="Pfam" id="PF00589">
    <property type="entry name" value="Phage_integrase"/>
    <property type="match status" value="1"/>
</dbReference>
<dbReference type="GO" id="GO:0006310">
    <property type="term" value="P:DNA recombination"/>
    <property type="evidence" value="ECO:0007669"/>
    <property type="project" value="UniProtKB-KW"/>
</dbReference>
<evidence type="ECO:0000313" key="9">
    <source>
        <dbReference type="Proteomes" id="UP000183299"/>
    </source>
</evidence>
<dbReference type="OrthoDB" id="7510934at2"/>
<dbReference type="GO" id="GO:0015074">
    <property type="term" value="P:DNA integration"/>
    <property type="evidence" value="ECO:0007669"/>
    <property type="project" value="UniProtKB-KW"/>
</dbReference>
<evidence type="ECO:0000256" key="3">
    <source>
        <dbReference type="ARBA" id="ARBA00023125"/>
    </source>
</evidence>
<keyword evidence="4" id="KW-0233">DNA recombination</keyword>
<gene>
    <name evidence="8" type="ORF">SAMN04488138_11766</name>
</gene>